<dbReference type="PROSITE" id="PS50112">
    <property type="entry name" value="PAS"/>
    <property type="match status" value="1"/>
</dbReference>
<evidence type="ECO:0000256" key="5">
    <source>
        <dbReference type="ARBA" id="ARBA00022777"/>
    </source>
</evidence>
<dbReference type="RefSeq" id="WP_116848658.1">
    <property type="nucleotide sequence ID" value="NZ_QTJU01000007.1"/>
</dbReference>
<dbReference type="AlphaFoldDB" id="A0A3E1NGC4"/>
<evidence type="ECO:0000256" key="1">
    <source>
        <dbReference type="ARBA" id="ARBA00000085"/>
    </source>
</evidence>
<dbReference type="PROSITE" id="PS50109">
    <property type="entry name" value="HIS_KIN"/>
    <property type="match status" value="1"/>
</dbReference>
<dbReference type="InterPro" id="IPR036890">
    <property type="entry name" value="HATPase_C_sf"/>
</dbReference>
<dbReference type="SMART" id="SM00091">
    <property type="entry name" value="PAS"/>
    <property type="match status" value="1"/>
</dbReference>
<dbReference type="CDD" id="cd00082">
    <property type="entry name" value="HisKA"/>
    <property type="match status" value="1"/>
</dbReference>
<accession>A0A3E1NGC4</accession>
<reference evidence="8 9" key="1">
    <citation type="submission" date="2018-08" db="EMBL/GenBank/DDBJ databases">
        <title>Chitinophagaceae sp. K23C18032701, a novel bacterium isolated from forest soil.</title>
        <authorList>
            <person name="Wang C."/>
        </authorList>
    </citation>
    <scope>NUCLEOTIDE SEQUENCE [LARGE SCALE GENOMIC DNA]</scope>
    <source>
        <strain evidence="8 9">K23C18032701</strain>
    </source>
</reference>
<evidence type="ECO:0000259" key="6">
    <source>
        <dbReference type="PROSITE" id="PS50109"/>
    </source>
</evidence>
<dbReference type="SMART" id="SM00387">
    <property type="entry name" value="HATPase_c"/>
    <property type="match status" value="1"/>
</dbReference>
<dbReference type="SUPFAM" id="SSF55785">
    <property type="entry name" value="PYP-like sensor domain (PAS domain)"/>
    <property type="match status" value="1"/>
</dbReference>
<dbReference type="SUPFAM" id="SSF47384">
    <property type="entry name" value="Homodimeric domain of signal transducing histidine kinase"/>
    <property type="match status" value="1"/>
</dbReference>
<dbReference type="GO" id="GO:0000155">
    <property type="term" value="F:phosphorelay sensor kinase activity"/>
    <property type="evidence" value="ECO:0007669"/>
    <property type="project" value="InterPro"/>
</dbReference>
<evidence type="ECO:0000259" key="7">
    <source>
        <dbReference type="PROSITE" id="PS50112"/>
    </source>
</evidence>
<sequence>MKQIARITLQNEMDLVLAHRRSMKLAELAGLSLSAQTTFATAVAEVARNIIEDGENGSLLLGVRVTAQQAQYLVATILDSRPDLSLQKQGIYYARKLVNLFNLTTSGEGTSIEMQLLIVNPVKEIERKVDEWRASFESNVSASPYEEIKQQNEQLQNLTVRLKASELQYRTLTDSLPLVIFSLDAQGKIVFANRWLDNYAGQSLQTLKDAGWATIIHADDLAVFNEMLNRIKGSHTNTIKRECRLLHAQTGTYFWHLVVICRFEEDTPDGASFIGYMVDIHTQKEFEELKLVKDKLQRNELELHNIIHHLNISNKELEQFAYIASHDLQEPVRKMIFYSDYFKQHYAHAIDEAGLVFLDKMLAASLRMRSLIMDLLSFSDVRKESVSFAKVDLNKVALDVLQDMELIINEKEAIVSIDQLPVVEGNYQQLVQLFGNIISNSIKYAKPGVAPLIRISGADGNGDAVISFIDNGIGFDQTYLTKIFSLFQRLHTKEEYSGTGLGLAICKKIAELHNGSITAASTPGHGAIFKLTLPLIQLNKIS</sequence>
<organism evidence="8 9">
    <name type="scientific">Deminuibacter soli</name>
    <dbReference type="NCBI Taxonomy" id="2291815"/>
    <lineage>
        <taxon>Bacteria</taxon>
        <taxon>Pseudomonadati</taxon>
        <taxon>Bacteroidota</taxon>
        <taxon>Chitinophagia</taxon>
        <taxon>Chitinophagales</taxon>
        <taxon>Chitinophagaceae</taxon>
        <taxon>Deminuibacter</taxon>
    </lineage>
</organism>
<dbReference type="InterPro" id="IPR005467">
    <property type="entry name" value="His_kinase_dom"/>
</dbReference>
<dbReference type="PRINTS" id="PR00344">
    <property type="entry name" value="BCTRLSENSOR"/>
</dbReference>
<keyword evidence="9" id="KW-1185">Reference proteome</keyword>
<dbReference type="EMBL" id="QTJU01000007">
    <property type="protein sequence ID" value="RFM26874.1"/>
    <property type="molecule type" value="Genomic_DNA"/>
</dbReference>
<dbReference type="Proteomes" id="UP000261284">
    <property type="component" value="Unassembled WGS sequence"/>
</dbReference>
<dbReference type="PANTHER" id="PTHR43304:SF1">
    <property type="entry name" value="PAC DOMAIN-CONTAINING PROTEIN"/>
    <property type="match status" value="1"/>
</dbReference>
<comment type="catalytic activity">
    <reaction evidence="1">
        <text>ATP + protein L-histidine = ADP + protein N-phospho-L-histidine.</text>
        <dbReference type="EC" id="2.7.13.3"/>
    </reaction>
</comment>
<dbReference type="InterPro" id="IPR035965">
    <property type="entry name" value="PAS-like_dom_sf"/>
</dbReference>
<dbReference type="Gene3D" id="1.10.287.130">
    <property type="match status" value="1"/>
</dbReference>
<dbReference type="SUPFAM" id="SSF55874">
    <property type="entry name" value="ATPase domain of HSP90 chaperone/DNA topoisomerase II/histidine kinase"/>
    <property type="match status" value="1"/>
</dbReference>
<dbReference type="CDD" id="cd00130">
    <property type="entry name" value="PAS"/>
    <property type="match status" value="1"/>
</dbReference>
<dbReference type="InterPro" id="IPR000014">
    <property type="entry name" value="PAS"/>
</dbReference>
<dbReference type="InterPro" id="IPR052162">
    <property type="entry name" value="Sensor_kinase/Photoreceptor"/>
</dbReference>
<gene>
    <name evidence="8" type="ORF">DXN05_17965</name>
</gene>
<keyword evidence="3" id="KW-0597">Phosphoprotein</keyword>
<dbReference type="InterPro" id="IPR004358">
    <property type="entry name" value="Sig_transdc_His_kin-like_C"/>
</dbReference>
<evidence type="ECO:0000256" key="2">
    <source>
        <dbReference type="ARBA" id="ARBA00012438"/>
    </source>
</evidence>
<protein>
    <recommendedName>
        <fullName evidence="2">histidine kinase</fullName>
        <ecNumber evidence="2">2.7.13.3</ecNumber>
    </recommendedName>
</protein>
<proteinExistence type="predicted"/>
<keyword evidence="4" id="KW-0808">Transferase</keyword>
<feature type="domain" description="PAS" evidence="7">
    <location>
        <begin position="165"/>
        <end position="235"/>
    </location>
</feature>
<dbReference type="NCBIfam" id="TIGR00229">
    <property type="entry name" value="sensory_box"/>
    <property type="match status" value="1"/>
</dbReference>
<evidence type="ECO:0000313" key="9">
    <source>
        <dbReference type="Proteomes" id="UP000261284"/>
    </source>
</evidence>
<dbReference type="Gene3D" id="3.30.450.20">
    <property type="entry name" value="PAS domain"/>
    <property type="match status" value="1"/>
</dbReference>
<keyword evidence="5" id="KW-0418">Kinase</keyword>
<evidence type="ECO:0000256" key="4">
    <source>
        <dbReference type="ARBA" id="ARBA00022679"/>
    </source>
</evidence>
<dbReference type="FunFam" id="3.30.565.10:FF:000006">
    <property type="entry name" value="Sensor histidine kinase WalK"/>
    <property type="match status" value="1"/>
</dbReference>
<evidence type="ECO:0000256" key="3">
    <source>
        <dbReference type="ARBA" id="ARBA00022553"/>
    </source>
</evidence>
<dbReference type="EC" id="2.7.13.3" evidence="2"/>
<dbReference type="InterPro" id="IPR036097">
    <property type="entry name" value="HisK_dim/P_sf"/>
</dbReference>
<name>A0A3E1NGC4_9BACT</name>
<dbReference type="InterPro" id="IPR003594">
    <property type="entry name" value="HATPase_dom"/>
</dbReference>
<dbReference type="PANTHER" id="PTHR43304">
    <property type="entry name" value="PHYTOCHROME-LIKE PROTEIN CPH1"/>
    <property type="match status" value="1"/>
</dbReference>
<dbReference type="InterPro" id="IPR003661">
    <property type="entry name" value="HisK_dim/P_dom"/>
</dbReference>
<dbReference type="Pfam" id="PF02518">
    <property type="entry name" value="HATPase_c"/>
    <property type="match status" value="1"/>
</dbReference>
<evidence type="ECO:0000313" key="8">
    <source>
        <dbReference type="EMBL" id="RFM26874.1"/>
    </source>
</evidence>
<dbReference type="OrthoDB" id="9766459at2"/>
<comment type="caution">
    <text evidence="8">The sequence shown here is derived from an EMBL/GenBank/DDBJ whole genome shotgun (WGS) entry which is preliminary data.</text>
</comment>
<dbReference type="Gene3D" id="3.30.565.10">
    <property type="entry name" value="Histidine kinase-like ATPase, C-terminal domain"/>
    <property type="match status" value="1"/>
</dbReference>
<feature type="domain" description="Histidine kinase" evidence="6">
    <location>
        <begin position="323"/>
        <end position="537"/>
    </location>
</feature>